<evidence type="ECO:0000256" key="1">
    <source>
        <dbReference type="ARBA" id="ARBA00008779"/>
    </source>
</evidence>
<evidence type="ECO:0000313" key="9">
    <source>
        <dbReference type="Proteomes" id="UP000319004"/>
    </source>
</evidence>
<feature type="signal peptide" evidence="6">
    <location>
        <begin position="1"/>
        <end position="24"/>
    </location>
</feature>
<feature type="chain" id="PRO_5022121208" evidence="6">
    <location>
        <begin position="25"/>
        <end position="493"/>
    </location>
</feature>
<feature type="region of interest" description="Disordered" evidence="5">
    <location>
        <begin position="136"/>
        <end position="155"/>
    </location>
</feature>
<evidence type="ECO:0000256" key="5">
    <source>
        <dbReference type="SAM" id="MobiDB-lite"/>
    </source>
</evidence>
<keyword evidence="2" id="KW-0479">Metal-binding</keyword>
<dbReference type="PANTHER" id="PTHR42693:SF53">
    <property type="entry name" value="ENDO-4-O-SULFATASE"/>
    <property type="match status" value="1"/>
</dbReference>
<dbReference type="AlphaFoldDB" id="A0A518I2Z4"/>
<dbReference type="InterPro" id="IPR050738">
    <property type="entry name" value="Sulfatase"/>
</dbReference>
<dbReference type="OrthoDB" id="9783154at2"/>
<keyword evidence="3 8" id="KW-0378">Hydrolase</keyword>
<dbReference type="EMBL" id="CP037423">
    <property type="protein sequence ID" value="QDV47472.1"/>
    <property type="molecule type" value="Genomic_DNA"/>
</dbReference>
<keyword evidence="6" id="KW-0732">Signal</keyword>
<dbReference type="EC" id="3.1.6.1" evidence="8"/>
<dbReference type="InterPro" id="IPR000917">
    <property type="entry name" value="Sulfatase_N"/>
</dbReference>
<dbReference type="Gene3D" id="3.30.1120.10">
    <property type="match status" value="1"/>
</dbReference>
<organism evidence="8 9">
    <name type="scientific">Stieleria neptunia</name>
    <dbReference type="NCBI Taxonomy" id="2527979"/>
    <lineage>
        <taxon>Bacteria</taxon>
        <taxon>Pseudomonadati</taxon>
        <taxon>Planctomycetota</taxon>
        <taxon>Planctomycetia</taxon>
        <taxon>Pirellulales</taxon>
        <taxon>Pirellulaceae</taxon>
        <taxon>Stieleria</taxon>
    </lineage>
</organism>
<dbReference type="Proteomes" id="UP000319004">
    <property type="component" value="Chromosome"/>
</dbReference>
<protein>
    <submittedName>
        <fullName evidence="8">Arylsulfatase</fullName>
        <ecNumber evidence="8">3.1.6.1</ecNumber>
    </submittedName>
</protein>
<dbReference type="GO" id="GO:0004065">
    <property type="term" value="F:arylsulfatase activity"/>
    <property type="evidence" value="ECO:0007669"/>
    <property type="project" value="UniProtKB-EC"/>
</dbReference>
<evidence type="ECO:0000313" key="8">
    <source>
        <dbReference type="EMBL" id="QDV47472.1"/>
    </source>
</evidence>
<keyword evidence="4" id="KW-0106">Calcium</keyword>
<feature type="compositionally biased region" description="Basic and acidic residues" evidence="5">
    <location>
        <begin position="136"/>
        <end position="148"/>
    </location>
</feature>
<accession>A0A518I2Z4</accession>
<evidence type="ECO:0000256" key="2">
    <source>
        <dbReference type="ARBA" id="ARBA00022723"/>
    </source>
</evidence>
<dbReference type="RefSeq" id="WP_145391600.1">
    <property type="nucleotide sequence ID" value="NZ_CP037423.1"/>
</dbReference>
<sequence length="493" mass="54011" precursor="true">MKLATYIPLLLLTAILAAPFPAGANAGEKPNVILIMCDDLGWGDVGFNGGKHIRTPHLDEMAANSLNFTRFYAQAPVCSPTRASVVTGRHHDRTGIYTANNGHLREGEFTLYEALAAEGYATGHFGKWHMGTLTRERKDSNRGGKDKSNYSPPWQHAVNTTFATEAKTPTYDPMWQPAGSKGTKRNNVSKGDFRGASGKGWHAIAEGAGREFYGTHYWTGEETFIDPESEDLLGDDSGLIMDRALGFIDTHRETPFLAVVWFHAPHLPVVASKSDTDSYADADGKLDGYHLNYYGCVTALDRAVGKLRARLREHGIADNTLVAFTSDNGPEGNDKAPGRQGRFKGRKRSLYEGGVRVPGLLEWPAKIKPGTSSDVATCTVDYFPTILDIVGVDMPDDRPLDGVSLVPLLEGGMETRPRPLGFHIRGQAAWHDGDWKAYCAKVNSRDWELYNLKDDPGETNNHAAAQSEKLQAMVAAWEQWKASVNASDKGGDY</sequence>
<reference evidence="8 9" key="1">
    <citation type="submission" date="2019-03" db="EMBL/GenBank/DDBJ databases">
        <title>Deep-cultivation of Planctomycetes and their phenomic and genomic characterization uncovers novel biology.</title>
        <authorList>
            <person name="Wiegand S."/>
            <person name="Jogler M."/>
            <person name="Boedeker C."/>
            <person name="Pinto D."/>
            <person name="Vollmers J."/>
            <person name="Rivas-Marin E."/>
            <person name="Kohn T."/>
            <person name="Peeters S.H."/>
            <person name="Heuer A."/>
            <person name="Rast P."/>
            <person name="Oberbeckmann S."/>
            <person name="Bunk B."/>
            <person name="Jeske O."/>
            <person name="Meyerdierks A."/>
            <person name="Storesund J.E."/>
            <person name="Kallscheuer N."/>
            <person name="Luecker S."/>
            <person name="Lage O.M."/>
            <person name="Pohl T."/>
            <person name="Merkel B.J."/>
            <person name="Hornburger P."/>
            <person name="Mueller R.-W."/>
            <person name="Bruemmer F."/>
            <person name="Labrenz M."/>
            <person name="Spormann A.M."/>
            <person name="Op den Camp H."/>
            <person name="Overmann J."/>
            <person name="Amann R."/>
            <person name="Jetten M.S.M."/>
            <person name="Mascher T."/>
            <person name="Medema M.H."/>
            <person name="Devos D.P."/>
            <person name="Kaster A.-K."/>
            <person name="Ovreas L."/>
            <person name="Rohde M."/>
            <person name="Galperin M.Y."/>
            <person name="Jogler C."/>
        </authorList>
    </citation>
    <scope>NUCLEOTIDE SEQUENCE [LARGE SCALE GENOMIC DNA]</scope>
    <source>
        <strain evidence="8 9">Enr13</strain>
    </source>
</reference>
<evidence type="ECO:0000256" key="3">
    <source>
        <dbReference type="ARBA" id="ARBA00022801"/>
    </source>
</evidence>
<dbReference type="PROSITE" id="PS00523">
    <property type="entry name" value="SULFATASE_1"/>
    <property type="match status" value="1"/>
</dbReference>
<dbReference type="Gene3D" id="3.40.720.10">
    <property type="entry name" value="Alkaline Phosphatase, subunit A"/>
    <property type="match status" value="1"/>
</dbReference>
<evidence type="ECO:0000259" key="7">
    <source>
        <dbReference type="Pfam" id="PF00884"/>
    </source>
</evidence>
<dbReference type="Pfam" id="PF00884">
    <property type="entry name" value="Sulfatase"/>
    <property type="match status" value="1"/>
</dbReference>
<name>A0A518I2Z4_9BACT</name>
<dbReference type="GO" id="GO:0046872">
    <property type="term" value="F:metal ion binding"/>
    <property type="evidence" value="ECO:0007669"/>
    <property type="project" value="UniProtKB-KW"/>
</dbReference>
<dbReference type="InterPro" id="IPR017850">
    <property type="entry name" value="Alkaline_phosphatase_core_sf"/>
</dbReference>
<comment type="similarity">
    <text evidence="1">Belongs to the sulfatase family.</text>
</comment>
<dbReference type="SUPFAM" id="SSF53649">
    <property type="entry name" value="Alkaline phosphatase-like"/>
    <property type="match status" value="1"/>
</dbReference>
<keyword evidence="9" id="KW-1185">Reference proteome</keyword>
<evidence type="ECO:0000256" key="4">
    <source>
        <dbReference type="ARBA" id="ARBA00022837"/>
    </source>
</evidence>
<gene>
    <name evidence="8" type="primary">atsA_87</name>
    <name evidence="8" type="ORF">Enr13x_73810</name>
</gene>
<feature type="domain" description="Sulfatase N-terminal" evidence="7">
    <location>
        <begin position="30"/>
        <end position="392"/>
    </location>
</feature>
<proteinExistence type="inferred from homology"/>
<feature type="region of interest" description="Disordered" evidence="5">
    <location>
        <begin position="168"/>
        <end position="190"/>
    </location>
</feature>
<dbReference type="KEGG" id="snep:Enr13x_73810"/>
<evidence type="ECO:0000256" key="6">
    <source>
        <dbReference type="SAM" id="SignalP"/>
    </source>
</evidence>
<dbReference type="PANTHER" id="PTHR42693">
    <property type="entry name" value="ARYLSULFATASE FAMILY MEMBER"/>
    <property type="match status" value="1"/>
</dbReference>
<dbReference type="InterPro" id="IPR024607">
    <property type="entry name" value="Sulfatase_CS"/>
</dbReference>